<reference evidence="2 3" key="1">
    <citation type="submission" date="2023-05" db="EMBL/GenBank/DDBJ databases">
        <title>Lithophilousrod everest ZFBP1038 complete genpme.</title>
        <authorList>
            <person name="Tian M."/>
        </authorList>
    </citation>
    <scope>NUCLEOTIDE SEQUENCE [LARGE SCALE GENOMIC DNA]</scope>
    <source>
        <strain evidence="2 3">ZFBP1038</strain>
    </source>
</reference>
<feature type="transmembrane region" description="Helical" evidence="1">
    <location>
        <begin position="457"/>
        <end position="481"/>
    </location>
</feature>
<keyword evidence="1" id="KW-0812">Transmembrane</keyword>
<name>A0ABY8QR02_9MICO</name>
<dbReference type="Proteomes" id="UP001209083">
    <property type="component" value="Chromosome"/>
</dbReference>
<gene>
    <name evidence="2" type="ORF">LWF01_11760</name>
</gene>
<feature type="transmembrane region" description="Helical" evidence="1">
    <location>
        <begin position="173"/>
        <end position="193"/>
    </location>
</feature>
<feature type="transmembrane region" description="Helical" evidence="1">
    <location>
        <begin position="381"/>
        <end position="402"/>
    </location>
</feature>
<accession>A0ABY8QR02</accession>
<sequence length="530" mass="55515">MVAHLVRLKVTLLGNSFRSSPWRIVGLVVGMLYGLAILGFGVAALIGFRVLAEPDLASVAVVLLGSLAVLGWGLVPLFLFGVDETLDPLRFQTFAISRREMTLGLLAAGLISVPAVITGLLALTTAVTWAYSVPAVIISLVAALVAVLTCVTLSRVTTTAASTLLASRKTRDVTAVVGLAAVVLIGPAVNLITGGGLSLSLDPERLAGLVTIVGWTPLGWTWSAGADAADGEILAGLVKLVLASGLLAGLLWVWQRLLVRSLERGAQSASGGGKVAGGLGWFSRFPATPWGAIAARSATYWRRDPRYFGSLIVIVMMPILVLVMSQTSDNLDVGIAFLWLAPIVAYLTGWGAHADVSYDNTAFALHVSSGVSGMADRVGRLVPWAIIGVASVLIFALLGGVISGQWELVPGMLGLGLGLLFAGFGMSSIVSIAFFYPTPAPGDSPFKTPPGATGITLLVQTVTGFVLLVAMSPAIVLGILAVVWRPWLGWLCLLVSLVLGAVYLLIGLRRGARIFERKAPEILVRLHDYT</sequence>
<dbReference type="RefSeq" id="WP_349637582.1">
    <property type="nucleotide sequence ID" value="NZ_CP090958.1"/>
</dbReference>
<evidence type="ECO:0000313" key="3">
    <source>
        <dbReference type="Proteomes" id="UP001209083"/>
    </source>
</evidence>
<feature type="transmembrane region" description="Helical" evidence="1">
    <location>
        <begin position="129"/>
        <end position="153"/>
    </location>
</feature>
<keyword evidence="3" id="KW-1185">Reference proteome</keyword>
<feature type="transmembrane region" description="Helical" evidence="1">
    <location>
        <begin position="487"/>
        <end position="508"/>
    </location>
</feature>
<evidence type="ECO:0000256" key="1">
    <source>
        <dbReference type="SAM" id="Phobius"/>
    </source>
</evidence>
<feature type="transmembrane region" description="Helical" evidence="1">
    <location>
        <begin position="103"/>
        <end position="123"/>
    </location>
</feature>
<feature type="transmembrane region" description="Helical" evidence="1">
    <location>
        <begin position="56"/>
        <end position="82"/>
    </location>
</feature>
<feature type="transmembrane region" description="Helical" evidence="1">
    <location>
        <begin position="414"/>
        <end position="436"/>
    </location>
</feature>
<feature type="transmembrane region" description="Helical" evidence="1">
    <location>
        <begin position="24"/>
        <end position="50"/>
    </location>
</feature>
<keyword evidence="1" id="KW-1133">Transmembrane helix</keyword>
<keyword evidence="1" id="KW-0472">Membrane</keyword>
<organism evidence="2 3">
    <name type="scientific">Saxibacter everestensis</name>
    <dbReference type="NCBI Taxonomy" id="2909229"/>
    <lineage>
        <taxon>Bacteria</taxon>
        <taxon>Bacillati</taxon>
        <taxon>Actinomycetota</taxon>
        <taxon>Actinomycetes</taxon>
        <taxon>Micrococcales</taxon>
        <taxon>Brevibacteriaceae</taxon>
        <taxon>Saxibacter</taxon>
    </lineage>
</organism>
<feature type="transmembrane region" description="Helical" evidence="1">
    <location>
        <begin position="333"/>
        <end position="352"/>
    </location>
</feature>
<feature type="transmembrane region" description="Helical" evidence="1">
    <location>
        <begin position="233"/>
        <end position="254"/>
    </location>
</feature>
<protein>
    <submittedName>
        <fullName evidence="2">Transporter</fullName>
    </submittedName>
</protein>
<evidence type="ECO:0000313" key="2">
    <source>
        <dbReference type="EMBL" id="WGW10799.1"/>
    </source>
</evidence>
<feature type="transmembrane region" description="Helical" evidence="1">
    <location>
        <begin position="307"/>
        <end position="327"/>
    </location>
</feature>
<dbReference type="EMBL" id="CP090958">
    <property type="protein sequence ID" value="WGW10799.1"/>
    <property type="molecule type" value="Genomic_DNA"/>
</dbReference>
<proteinExistence type="predicted"/>